<gene>
    <name evidence="2" type="ORF">ENSA7_80270</name>
</gene>
<sequence>MYARRVLAPKALSACLVLLVSCEGAVAEDSLDSMSMSMSASAGPTEDSGSSGSSEFVPIVDNRLWEALDDVADPLADHRPATVDCGPAGWYLEGEKLEIDTNNCNYLGLRQPSLVALEVGQALKLGLYHFDLVAPTPASAHLAVLIDGQLVWEDNVAIPGEAQVYSEEFTSPVSAPAGAEVVLHLHNHGQNTWALQQLLAEE</sequence>
<protein>
    <submittedName>
        <fullName evidence="2">Uncharacterized protein</fullName>
    </submittedName>
</protein>
<reference evidence="2 3" key="1">
    <citation type="submission" date="2018-03" db="EMBL/GenBank/DDBJ databases">
        <title>Draft Genome Sequences of the Obligatory Marine Myxobacteria Enhygromyxa salina SWB007.</title>
        <authorList>
            <person name="Poehlein A."/>
            <person name="Moghaddam J.A."/>
            <person name="Harms H."/>
            <person name="Alanjari M."/>
            <person name="Koenig G.M."/>
            <person name="Daniel R."/>
            <person name="Schaeberle T.F."/>
        </authorList>
    </citation>
    <scope>NUCLEOTIDE SEQUENCE [LARGE SCALE GENOMIC DNA]</scope>
    <source>
        <strain evidence="2 3">SWB007</strain>
    </source>
</reference>
<organism evidence="2 3">
    <name type="scientific">Enhygromyxa salina</name>
    <dbReference type="NCBI Taxonomy" id="215803"/>
    <lineage>
        <taxon>Bacteria</taxon>
        <taxon>Pseudomonadati</taxon>
        <taxon>Myxococcota</taxon>
        <taxon>Polyangia</taxon>
        <taxon>Nannocystales</taxon>
        <taxon>Nannocystaceae</taxon>
        <taxon>Enhygromyxa</taxon>
    </lineage>
</organism>
<dbReference type="EMBL" id="PVNL01000147">
    <property type="protein sequence ID" value="PRP93599.1"/>
    <property type="molecule type" value="Genomic_DNA"/>
</dbReference>
<dbReference type="Proteomes" id="UP000238823">
    <property type="component" value="Unassembled WGS sequence"/>
</dbReference>
<dbReference type="PROSITE" id="PS51257">
    <property type="entry name" value="PROKAR_LIPOPROTEIN"/>
    <property type="match status" value="1"/>
</dbReference>
<evidence type="ECO:0000256" key="1">
    <source>
        <dbReference type="SAM" id="SignalP"/>
    </source>
</evidence>
<keyword evidence="1" id="KW-0732">Signal</keyword>
<feature type="chain" id="PRO_5015560965" evidence="1">
    <location>
        <begin position="28"/>
        <end position="202"/>
    </location>
</feature>
<dbReference type="AlphaFoldDB" id="A0A2S9XL47"/>
<proteinExistence type="predicted"/>
<evidence type="ECO:0000313" key="3">
    <source>
        <dbReference type="Proteomes" id="UP000238823"/>
    </source>
</evidence>
<accession>A0A2S9XL47</accession>
<feature type="signal peptide" evidence="1">
    <location>
        <begin position="1"/>
        <end position="27"/>
    </location>
</feature>
<evidence type="ECO:0000313" key="2">
    <source>
        <dbReference type="EMBL" id="PRP93599.1"/>
    </source>
</evidence>
<name>A0A2S9XL47_9BACT</name>
<comment type="caution">
    <text evidence="2">The sequence shown here is derived from an EMBL/GenBank/DDBJ whole genome shotgun (WGS) entry which is preliminary data.</text>
</comment>